<name>A0A537LLA4_9BACT</name>
<proteinExistence type="predicted"/>
<feature type="transmembrane region" description="Helical" evidence="1">
    <location>
        <begin position="290"/>
        <end position="311"/>
    </location>
</feature>
<feature type="transmembrane region" description="Helical" evidence="1">
    <location>
        <begin position="359"/>
        <end position="378"/>
    </location>
</feature>
<feature type="transmembrane region" description="Helical" evidence="1">
    <location>
        <begin position="331"/>
        <end position="352"/>
    </location>
</feature>
<dbReference type="EMBL" id="VBAJ01000082">
    <property type="protein sequence ID" value="TMJ08781.1"/>
    <property type="molecule type" value="Genomic_DNA"/>
</dbReference>
<dbReference type="Proteomes" id="UP000318661">
    <property type="component" value="Unassembled WGS sequence"/>
</dbReference>
<sequence length="379" mass="40896">MSAPGWSWEWDREARRRMVLRTVKCVTACGALLLAWSLGTPTVEAHWADQAVAEIKVEAAQARITLAFPTSLAIFADDDHDGQLSAQEVRRHRAELETFLGQHIRVADGDARGALAVEPASTGDVTPGPGTHSTLLLVYRWSKPIKTLAIQYELFVPGVSTASCLATIVYGGQVRTFVFTPERRTLTLASGTASLWHQGISFTALGIRHILTGHDHMLFLVSLLMLGGGLRSLLKTVTAFTVAHSVTLSLAALGIATLPPRLVESGIALSIAYVAAENLWRGAHAIRTRWFVTFSFGLIHGLGFATILRQLAISRANLALSLVSFNFGVELGQIAVVTAALLSLGALATLPWESTMRRWVSAAAAAIGIVWFIQRAFLV</sequence>
<reference evidence="2 3" key="1">
    <citation type="journal article" date="2019" name="Nat. Microbiol.">
        <title>Mediterranean grassland soil C-N compound turnover is dependent on rainfall and depth, and is mediated by genomically divergent microorganisms.</title>
        <authorList>
            <person name="Diamond S."/>
            <person name="Andeer P.F."/>
            <person name="Li Z."/>
            <person name="Crits-Christoph A."/>
            <person name="Burstein D."/>
            <person name="Anantharaman K."/>
            <person name="Lane K.R."/>
            <person name="Thomas B.C."/>
            <person name="Pan C."/>
            <person name="Northen T.R."/>
            <person name="Banfield J.F."/>
        </authorList>
    </citation>
    <scope>NUCLEOTIDE SEQUENCE [LARGE SCALE GENOMIC DNA]</scope>
    <source>
        <strain evidence="2">NP_2</strain>
    </source>
</reference>
<protein>
    <submittedName>
        <fullName evidence="2">HupE/UreJ family protein</fullName>
    </submittedName>
</protein>
<evidence type="ECO:0000313" key="2">
    <source>
        <dbReference type="EMBL" id="TMJ08781.1"/>
    </source>
</evidence>
<dbReference type="PROSITE" id="PS00018">
    <property type="entry name" value="EF_HAND_1"/>
    <property type="match status" value="1"/>
</dbReference>
<keyword evidence="1" id="KW-0472">Membrane</keyword>
<keyword evidence="1" id="KW-1133">Transmembrane helix</keyword>
<evidence type="ECO:0000256" key="1">
    <source>
        <dbReference type="SAM" id="Phobius"/>
    </source>
</evidence>
<comment type="caution">
    <text evidence="2">The sequence shown here is derived from an EMBL/GenBank/DDBJ whole genome shotgun (WGS) entry which is preliminary data.</text>
</comment>
<dbReference type="InterPro" id="IPR018247">
    <property type="entry name" value="EF_Hand_1_Ca_BS"/>
</dbReference>
<accession>A0A537LLA4</accession>
<organism evidence="2 3">
    <name type="scientific">Candidatus Segetimicrobium genomatis</name>
    <dbReference type="NCBI Taxonomy" id="2569760"/>
    <lineage>
        <taxon>Bacteria</taxon>
        <taxon>Bacillati</taxon>
        <taxon>Candidatus Sysuimicrobiota</taxon>
        <taxon>Candidatus Sysuimicrobiia</taxon>
        <taxon>Candidatus Sysuimicrobiales</taxon>
        <taxon>Candidatus Segetimicrobiaceae</taxon>
        <taxon>Candidatus Segetimicrobium</taxon>
    </lineage>
</organism>
<dbReference type="Pfam" id="PF13795">
    <property type="entry name" value="HupE_UreJ_2"/>
    <property type="match status" value="1"/>
</dbReference>
<feature type="transmembrane region" description="Helical" evidence="1">
    <location>
        <begin position="217"/>
        <end position="234"/>
    </location>
</feature>
<evidence type="ECO:0000313" key="3">
    <source>
        <dbReference type="Proteomes" id="UP000318661"/>
    </source>
</evidence>
<dbReference type="InterPro" id="IPR032809">
    <property type="entry name" value="Put_HupE_UreJ"/>
</dbReference>
<keyword evidence="1" id="KW-0812">Transmembrane</keyword>
<dbReference type="AlphaFoldDB" id="A0A537LLA4"/>
<gene>
    <name evidence="2" type="ORF">E6G99_03895</name>
</gene>